<accession>A0A7C2WBA7</accession>
<dbReference type="AlphaFoldDB" id="A0A7C2WBA7"/>
<reference evidence="1" key="1">
    <citation type="journal article" date="2020" name="mSystems">
        <title>Genome- and Community-Level Interaction Insights into Carbon Utilization and Element Cycling Functions of Hydrothermarchaeota in Hydrothermal Sediment.</title>
        <authorList>
            <person name="Zhou Z."/>
            <person name="Liu Y."/>
            <person name="Xu W."/>
            <person name="Pan J."/>
            <person name="Luo Z.H."/>
            <person name="Li M."/>
        </authorList>
    </citation>
    <scope>NUCLEOTIDE SEQUENCE [LARGE SCALE GENOMIC DNA]</scope>
    <source>
        <strain evidence="1">SpSt-192</strain>
    </source>
</reference>
<proteinExistence type="predicted"/>
<protein>
    <recommendedName>
        <fullName evidence="2">Carbonic anhydrase</fullName>
    </recommendedName>
</protein>
<organism evidence="1">
    <name type="scientific">Thermorudis sp</name>
    <dbReference type="NCBI Taxonomy" id="1969470"/>
    <lineage>
        <taxon>Bacteria</taxon>
        <taxon>Pseudomonadati</taxon>
        <taxon>Thermomicrobiota</taxon>
        <taxon>Thermomicrobia</taxon>
        <taxon>Thermomicrobia incertae sedis</taxon>
        <taxon>Thermorudis</taxon>
    </lineage>
</organism>
<dbReference type="SUPFAM" id="SSF53056">
    <property type="entry name" value="beta-carbonic anhydrase, cab"/>
    <property type="match status" value="1"/>
</dbReference>
<evidence type="ECO:0008006" key="2">
    <source>
        <dbReference type="Google" id="ProtNLM"/>
    </source>
</evidence>
<dbReference type="GO" id="GO:0008270">
    <property type="term" value="F:zinc ion binding"/>
    <property type="evidence" value="ECO:0007669"/>
    <property type="project" value="InterPro"/>
</dbReference>
<dbReference type="EMBL" id="DSID01000466">
    <property type="protein sequence ID" value="HEX70823.1"/>
    <property type="molecule type" value="Genomic_DNA"/>
</dbReference>
<gene>
    <name evidence="1" type="ORF">ENP13_06225</name>
</gene>
<dbReference type="Gene3D" id="3.40.1050.10">
    <property type="entry name" value="Carbonic anhydrase"/>
    <property type="match status" value="1"/>
</dbReference>
<dbReference type="GO" id="GO:0004089">
    <property type="term" value="F:carbonate dehydratase activity"/>
    <property type="evidence" value="ECO:0007669"/>
    <property type="project" value="InterPro"/>
</dbReference>
<name>A0A7C2WBA7_9BACT</name>
<comment type="caution">
    <text evidence="1">The sequence shown here is derived from an EMBL/GenBank/DDBJ whole genome shotgun (WGS) entry which is preliminary data.</text>
</comment>
<sequence>MSIVPRFLEANERYAATFTEGDLGQSVRDDIAAIHRSPFILPETTVTGFIYDVRTGRLSQVE</sequence>
<evidence type="ECO:0000313" key="1">
    <source>
        <dbReference type="EMBL" id="HEX70823.1"/>
    </source>
</evidence>
<dbReference type="InterPro" id="IPR036874">
    <property type="entry name" value="Carbonic_anhydrase_sf"/>
</dbReference>